<dbReference type="EMBL" id="GGEC01018595">
    <property type="protein sequence ID" value="MBW99078.1"/>
    <property type="molecule type" value="Transcribed_RNA"/>
</dbReference>
<organism evidence="1">
    <name type="scientific">Rhizophora mucronata</name>
    <name type="common">Asiatic mangrove</name>
    <dbReference type="NCBI Taxonomy" id="61149"/>
    <lineage>
        <taxon>Eukaryota</taxon>
        <taxon>Viridiplantae</taxon>
        <taxon>Streptophyta</taxon>
        <taxon>Embryophyta</taxon>
        <taxon>Tracheophyta</taxon>
        <taxon>Spermatophyta</taxon>
        <taxon>Magnoliopsida</taxon>
        <taxon>eudicotyledons</taxon>
        <taxon>Gunneridae</taxon>
        <taxon>Pentapetalae</taxon>
        <taxon>rosids</taxon>
        <taxon>fabids</taxon>
        <taxon>Malpighiales</taxon>
        <taxon>Rhizophoraceae</taxon>
        <taxon>Rhizophora</taxon>
    </lineage>
</organism>
<accession>A0A2P2K032</accession>
<proteinExistence type="predicted"/>
<name>A0A2P2K032_RHIMU</name>
<evidence type="ECO:0000313" key="1">
    <source>
        <dbReference type="EMBL" id="MBW99077.1"/>
    </source>
</evidence>
<sequence>MSSNHQSDSVLRILAPVVMPFQRMLPPGLCKLPYIIMGHPNKLGSVHAIIDKAFKHLLVIWSFSALCIIGSQL</sequence>
<reference evidence="1" key="1">
    <citation type="submission" date="2018-02" db="EMBL/GenBank/DDBJ databases">
        <title>Rhizophora mucronata_Transcriptome.</title>
        <authorList>
            <person name="Meera S.P."/>
            <person name="Sreeshan A."/>
            <person name="Augustine A."/>
        </authorList>
    </citation>
    <scope>NUCLEOTIDE SEQUENCE</scope>
    <source>
        <tissue evidence="1">Leaf</tissue>
    </source>
</reference>
<protein>
    <submittedName>
        <fullName evidence="1">Uncharacterized protein</fullName>
    </submittedName>
</protein>
<dbReference type="AlphaFoldDB" id="A0A2P2K032"/>
<dbReference type="EMBL" id="GGEC01018594">
    <property type="protein sequence ID" value="MBW99077.1"/>
    <property type="molecule type" value="Transcribed_RNA"/>
</dbReference>